<reference evidence="5 6" key="1">
    <citation type="journal article" date="2018" name="Mol. Biol. Evol.">
        <title>Broad Genomic Sampling Reveals a Smut Pathogenic Ancestry of the Fungal Clade Ustilaginomycotina.</title>
        <authorList>
            <person name="Kijpornyongpan T."/>
            <person name="Mondo S.J."/>
            <person name="Barry K."/>
            <person name="Sandor L."/>
            <person name="Lee J."/>
            <person name="Lipzen A."/>
            <person name="Pangilinan J."/>
            <person name="LaButti K."/>
            <person name="Hainaut M."/>
            <person name="Henrissat B."/>
            <person name="Grigoriev I.V."/>
            <person name="Spatafora J.W."/>
            <person name="Aime M.C."/>
        </authorList>
    </citation>
    <scope>NUCLEOTIDE SEQUENCE [LARGE SCALE GENOMIC DNA]</scope>
    <source>
        <strain evidence="5 6">MCA 4198</strain>
    </source>
</reference>
<dbReference type="SMART" id="SM01294">
    <property type="entry name" value="PKS_PP_betabranch"/>
    <property type="match status" value="1"/>
</dbReference>
<dbReference type="InterPro" id="IPR013120">
    <property type="entry name" value="FAR_NAD-bd"/>
</dbReference>
<evidence type="ECO:0000256" key="3">
    <source>
        <dbReference type="SAM" id="MobiDB-lite"/>
    </source>
</evidence>
<feature type="domain" description="Carrier" evidence="4">
    <location>
        <begin position="606"/>
        <end position="688"/>
    </location>
</feature>
<accession>A0A316YFH5</accession>
<name>A0A316YFH5_9BASI</name>
<keyword evidence="6" id="KW-1185">Reference proteome</keyword>
<dbReference type="PANTHER" id="PTHR43439:SF2">
    <property type="entry name" value="ENZYME, PUTATIVE (JCVI)-RELATED"/>
    <property type="match status" value="1"/>
</dbReference>
<dbReference type="PROSITE" id="PS00012">
    <property type="entry name" value="PHOSPHOPANTETHEINE"/>
    <property type="match status" value="1"/>
</dbReference>
<protein>
    <submittedName>
        <fullName evidence="5">Acetyl-CoA synthetase-like protein</fullName>
    </submittedName>
</protein>
<evidence type="ECO:0000313" key="6">
    <source>
        <dbReference type="Proteomes" id="UP000245768"/>
    </source>
</evidence>
<evidence type="ECO:0000256" key="2">
    <source>
        <dbReference type="ARBA" id="ARBA00022553"/>
    </source>
</evidence>
<dbReference type="InterPro" id="IPR020845">
    <property type="entry name" value="AMP-binding_CS"/>
</dbReference>
<dbReference type="InterPro" id="IPR009081">
    <property type="entry name" value="PP-bd_ACP"/>
</dbReference>
<keyword evidence="1" id="KW-0596">Phosphopantetheine</keyword>
<organism evidence="5 6">
    <name type="scientific">Acaromyces ingoldii</name>
    <dbReference type="NCBI Taxonomy" id="215250"/>
    <lineage>
        <taxon>Eukaryota</taxon>
        <taxon>Fungi</taxon>
        <taxon>Dikarya</taxon>
        <taxon>Basidiomycota</taxon>
        <taxon>Ustilaginomycotina</taxon>
        <taxon>Exobasidiomycetes</taxon>
        <taxon>Exobasidiales</taxon>
        <taxon>Cryptobasidiaceae</taxon>
        <taxon>Acaromyces</taxon>
    </lineage>
</organism>
<dbReference type="OrthoDB" id="429813at2759"/>
<dbReference type="Pfam" id="PF00501">
    <property type="entry name" value="AMP-binding"/>
    <property type="match status" value="1"/>
</dbReference>
<dbReference type="InParanoid" id="A0A316YFH5"/>
<dbReference type="PROSITE" id="PS00455">
    <property type="entry name" value="AMP_BINDING"/>
    <property type="match status" value="1"/>
</dbReference>
<proteinExistence type="predicted"/>
<evidence type="ECO:0000259" key="4">
    <source>
        <dbReference type="PROSITE" id="PS50075"/>
    </source>
</evidence>
<feature type="compositionally biased region" description="Low complexity" evidence="3">
    <location>
        <begin position="13"/>
        <end position="22"/>
    </location>
</feature>
<dbReference type="Pfam" id="PF07993">
    <property type="entry name" value="NAD_binding_4"/>
    <property type="match status" value="1"/>
</dbReference>
<feature type="region of interest" description="Disordered" evidence="3">
    <location>
        <begin position="1"/>
        <end position="29"/>
    </location>
</feature>
<dbReference type="SUPFAM" id="SSF47336">
    <property type="entry name" value="ACP-like"/>
    <property type="match status" value="1"/>
</dbReference>
<dbReference type="GO" id="GO:0031177">
    <property type="term" value="F:phosphopantetheine binding"/>
    <property type="evidence" value="ECO:0007669"/>
    <property type="project" value="InterPro"/>
</dbReference>
<dbReference type="AlphaFoldDB" id="A0A316YFH5"/>
<gene>
    <name evidence="5" type="ORF">FA10DRAFT_304150</name>
</gene>
<dbReference type="PANTHER" id="PTHR43439">
    <property type="entry name" value="PHENYLACETATE-COENZYME A LIGASE"/>
    <property type="match status" value="1"/>
</dbReference>
<dbReference type="EMBL" id="KZ819640">
    <property type="protein sequence ID" value="PWN87368.1"/>
    <property type="molecule type" value="Genomic_DNA"/>
</dbReference>
<dbReference type="InterPro" id="IPR006162">
    <property type="entry name" value="Ppantetheine_attach_site"/>
</dbReference>
<dbReference type="InterPro" id="IPR051414">
    <property type="entry name" value="Adenylate-forming_Reductase"/>
</dbReference>
<evidence type="ECO:0000313" key="5">
    <source>
        <dbReference type="EMBL" id="PWN87368.1"/>
    </source>
</evidence>
<dbReference type="RefSeq" id="XP_025374566.1">
    <property type="nucleotide sequence ID" value="XM_025525324.1"/>
</dbReference>
<dbReference type="Gene3D" id="1.10.1200.10">
    <property type="entry name" value="ACP-like"/>
    <property type="match status" value="1"/>
</dbReference>
<dbReference type="GeneID" id="37047240"/>
<dbReference type="InterPro" id="IPR036291">
    <property type="entry name" value="NAD(P)-bd_dom_sf"/>
</dbReference>
<dbReference type="SUPFAM" id="SSF51735">
    <property type="entry name" value="NAD(P)-binding Rossmann-fold domains"/>
    <property type="match status" value="1"/>
</dbReference>
<dbReference type="Gene3D" id="3.40.50.12780">
    <property type="entry name" value="N-terminal domain of ligase-like"/>
    <property type="match status" value="1"/>
</dbReference>
<dbReference type="Pfam" id="PF23562">
    <property type="entry name" value="AMP-binding_C_3"/>
    <property type="match status" value="1"/>
</dbReference>
<evidence type="ECO:0000256" key="1">
    <source>
        <dbReference type="ARBA" id="ARBA00022450"/>
    </source>
</evidence>
<keyword evidence="2" id="KW-0597">Phosphoprotein</keyword>
<dbReference type="InterPro" id="IPR042099">
    <property type="entry name" value="ANL_N_sf"/>
</dbReference>
<dbReference type="PROSITE" id="PS50075">
    <property type="entry name" value="CARRIER"/>
    <property type="match status" value="1"/>
</dbReference>
<dbReference type="SUPFAM" id="SSF56801">
    <property type="entry name" value="Acetyl-CoA synthetase-like"/>
    <property type="match status" value="1"/>
</dbReference>
<dbReference type="InterPro" id="IPR036736">
    <property type="entry name" value="ACP-like_sf"/>
</dbReference>
<dbReference type="Proteomes" id="UP000245768">
    <property type="component" value="Unassembled WGS sequence"/>
</dbReference>
<sequence length="1083" mass="118108">MGVHSPMNGDVNGSAGRAGASDGAKEGRRQVAPPYLSLSVGEAMGQLAASPPAEPEPQDHGTVMRLLAHRARYSPDVVAVGFPDEGGRPCPTWTYRNLTRMGTSAARQLCQALLRQGLPAKSQQPVIALLGPSGPGYLAQALGCWHAGAAILPIALGTTASGVANLLRLTGCKCILAHVDQRDLAEAAAQHSDLRQDVQLFDWLSCGDAAEENTDVTPLYPAGPDDVIVIFHSSGSSGNPKPIPQLHRFWTKTLFSARGRDRAAFTTTPLFHGGLSDLFRAFQAAAPIYFYPWHLRRAPTTATIVASVQACTQEIRYFLSVPMILESLMREKLGINLLKDMDLVSTGGAPLPQHVGDDMVQHHNIRLVSRLGSSECGFLMSSWRDFDNDKEWSWLRVTDQTSEQWLKFQARSEHGEGLHELIVSSYWPTKIISNQSDGSFASGDLFQRHPVDSGKWRYARRSDDSIVLVNGKKVASSPIEVALKNSRDLVSDAIVFGASRPSLGVLILPSALLCSRISASQQGTEEEKSVQMLAALLPTLESVNKTQPSHARIPPEMVYFMQSDRFSQLPRSSKGTLQRGMAMDQLAGIIDGVYRRFERGEAPQVQPRLALKGKELNNWVHSLIEEILGHDIDDGDDFFDAGVDSIMAARIRAALLQRLDLQGSPLASNVVYEHSNINNLCSFLDDPIAVNAERNAANIARDLVERHSRFSVPLETNNNFDGALTFLVTGGTGALGSRILDQLLQLPKSQVASVYCLARADNDDLAQARLLRALRARNCSSSLEDGQVQGRLVAKATLDDETRVLLRDKTRRLVIIHCAWTVNFALSLASFEKDCIASLKDLLDLFRSSRGATRFVFCSSLASIMQSPSQVKDEIPSSDVSSAGQTGYGQSKWVAEQICQASHSSDRPVTIARVGQLCGDTKHGIWNETEAWPLLVRTANEVGSLPATGPAIDWLPVDVAAKAIIDIALSTTTSPIAHVTTPMQAHRPSWSDFLHWLRSSGVRFDVKTNEEWLDQLKAAGTKVRGRALIDDIWATLQDASREDISVSSVEAEAASTTLAKATTVDESLCRKFVNAWRANGFLE</sequence>
<dbReference type="InterPro" id="IPR020806">
    <property type="entry name" value="PKS_PP-bd"/>
</dbReference>
<dbReference type="Gene3D" id="3.40.50.720">
    <property type="entry name" value="NAD(P)-binding Rossmann-like Domain"/>
    <property type="match status" value="1"/>
</dbReference>
<dbReference type="SMART" id="SM00823">
    <property type="entry name" value="PKS_PP"/>
    <property type="match status" value="1"/>
</dbReference>
<dbReference type="Pfam" id="PF00550">
    <property type="entry name" value="PP-binding"/>
    <property type="match status" value="1"/>
</dbReference>
<dbReference type="InterPro" id="IPR000873">
    <property type="entry name" value="AMP-dep_synth/lig_dom"/>
</dbReference>
<dbReference type="STRING" id="215250.A0A316YFH5"/>